<reference evidence="1 2" key="2">
    <citation type="journal article" date="2022" name="Mol. Ecol. Resour.">
        <title>The genomes of chicory, endive, great burdock and yacon provide insights into Asteraceae paleo-polyploidization history and plant inulin production.</title>
        <authorList>
            <person name="Fan W."/>
            <person name="Wang S."/>
            <person name="Wang H."/>
            <person name="Wang A."/>
            <person name="Jiang F."/>
            <person name="Liu H."/>
            <person name="Zhao H."/>
            <person name="Xu D."/>
            <person name="Zhang Y."/>
        </authorList>
    </citation>
    <scope>NUCLEOTIDE SEQUENCE [LARGE SCALE GENOMIC DNA]</scope>
    <source>
        <strain evidence="2">cv. Punajuju</strain>
        <tissue evidence="1">Leaves</tissue>
    </source>
</reference>
<protein>
    <submittedName>
        <fullName evidence="1">Uncharacterized protein</fullName>
    </submittedName>
</protein>
<dbReference type="EMBL" id="CM042017">
    <property type="protein sequence ID" value="KAI3689917.1"/>
    <property type="molecule type" value="Genomic_DNA"/>
</dbReference>
<evidence type="ECO:0000313" key="1">
    <source>
        <dbReference type="EMBL" id="KAI3689917.1"/>
    </source>
</evidence>
<keyword evidence="2" id="KW-1185">Reference proteome</keyword>
<sequence>MELPGRTDNEIKNHWNTHIRKEVEKAGNHQQQVSKNNKNVKKKKKRKLADQKVETTNQEMSNKVEHDQSPPSSSASSSSVSLSKNESCHNGIVSDPSSSCTIDLGDIHFDFSWSNWSPLLEVEGTSTMDGQQDEDFMMDCCELLMSKDDEKLMLEKLYHEYLDLLNHEADGEDIDN</sequence>
<proteinExistence type="predicted"/>
<name>A0ACB8YW01_CICIN</name>
<organism evidence="1 2">
    <name type="scientific">Cichorium intybus</name>
    <name type="common">Chicory</name>
    <dbReference type="NCBI Taxonomy" id="13427"/>
    <lineage>
        <taxon>Eukaryota</taxon>
        <taxon>Viridiplantae</taxon>
        <taxon>Streptophyta</taxon>
        <taxon>Embryophyta</taxon>
        <taxon>Tracheophyta</taxon>
        <taxon>Spermatophyta</taxon>
        <taxon>Magnoliopsida</taxon>
        <taxon>eudicotyledons</taxon>
        <taxon>Gunneridae</taxon>
        <taxon>Pentapetalae</taxon>
        <taxon>asterids</taxon>
        <taxon>campanulids</taxon>
        <taxon>Asterales</taxon>
        <taxon>Asteraceae</taxon>
        <taxon>Cichorioideae</taxon>
        <taxon>Cichorieae</taxon>
        <taxon>Cichoriinae</taxon>
        <taxon>Cichorium</taxon>
    </lineage>
</organism>
<gene>
    <name evidence="1" type="ORF">L2E82_47887</name>
</gene>
<dbReference type="Proteomes" id="UP001055811">
    <property type="component" value="Linkage Group LG09"/>
</dbReference>
<reference evidence="2" key="1">
    <citation type="journal article" date="2022" name="Mol. Ecol. Resour.">
        <title>The genomes of chicory, endive, great burdock and yacon provide insights into Asteraceae palaeo-polyploidization history and plant inulin production.</title>
        <authorList>
            <person name="Fan W."/>
            <person name="Wang S."/>
            <person name="Wang H."/>
            <person name="Wang A."/>
            <person name="Jiang F."/>
            <person name="Liu H."/>
            <person name="Zhao H."/>
            <person name="Xu D."/>
            <person name="Zhang Y."/>
        </authorList>
    </citation>
    <scope>NUCLEOTIDE SEQUENCE [LARGE SCALE GENOMIC DNA]</scope>
    <source>
        <strain evidence="2">cv. Punajuju</strain>
    </source>
</reference>
<evidence type="ECO:0000313" key="2">
    <source>
        <dbReference type="Proteomes" id="UP001055811"/>
    </source>
</evidence>
<comment type="caution">
    <text evidence="1">The sequence shown here is derived from an EMBL/GenBank/DDBJ whole genome shotgun (WGS) entry which is preliminary data.</text>
</comment>
<accession>A0ACB8YW01</accession>